<accession>A0A8H7AVW2</accession>
<evidence type="ECO:0000256" key="1">
    <source>
        <dbReference type="SAM" id="SignalP"/>
    </source>
</evidence>
<protein>
    <submittedName>
        <fullName evidence="2">Uncharacterized protein</fullName>
    </submittedName>
</protein>
<dbReference type="Proteomes" id="UP000596902">
    <property type="component" value="Unassembled WGS sequence"/>
</dbReference>
<dbReference type="RefSeq" id="XP_038782629.1">
    <property type="nucleotide sequence ID" value="XM_038934828.1"/>
</dbReference>
<feature type="chain" id="PRO_5034224939" evidence="1">
    <location>
        <begin position="21"/>
        <end position="423"/>
    </location>
</feature>
<keyword evidence="3" id="KW-1185">Reference proteome</keyword>
<reference evidence="2" key="2">
    <citation type="submission" date="2020-08" db="EMBL/GenBank/DDBJ databases">
        <title>Draft Genome Sequence of Cumin Blight Pathogen Alternaria burnsii.</title>
        <authorList>
            <person name="Feng Z."/>
        </authorList>
    </citation>
    <scope>NUCLEOTIDE SEQUENCE</scope>
    <source>
        <strain evidence="2">CBS107.38</strain>
    </source>
</reference>
<dbReference type="GeneID" id="62208006"/>
<evidence type="ECO:0000313" key="2">
    <source>
        <dbReference type="EMBL" id="KAF7672271.1"/>
    </source>
</evidence>
<name>A0A8H7AVW2_9PLEO</name>
<organism evidence="2 3">
    <name type="scientific">Alternaria burnsii</name>
    <dbReference type="NCBI Taxonomy" id="1187904"/>
    <lineage>
        <taxon>Eukaryota</taxon>
        <taxon>Fungi</taxon>
        <taxon>Dikarya</taxon>
        <taxon>Ascomycota</taxon>
        <taxon>Pezizomycotina</taxon>
        <taxon>Dothideomycetes</taxon>
        <taxon>Pleosporomycetidae</taxon>
        <taxon>Pleosporales</taxon>
        <taxon>Pleosporineae</taxon>
        <taxon>Pleosporaceae</taxon>
        <taxon>Alternaria</taxon>
        <taxon>Alternaria sect. Alternaria</taxon>
    </lineage>
</organism>
<feature type="signal peptide" evidence="1">
    <location>
        <begin position="1"/>
        <end position="20"/>
    </location>
</feature>
<reference evidence="2" key="1">
    <citation type="submission" date="2020-01" db="EMBL/GenBank/DDBJ databases">
        <authorList>
            <person name="Feng Z.H.Z."/>
        </authorList>
    </citation>
    <scope>NUCLEOTIDE SEQUENCE</scope>
    <source>
        <strain evidence="2">CBS107.38</strain>
    </source>
</reference>
<dbReference type="AlphaFoldDB" id="A0A8H7AVW2"/>
<proteinExistence type="predicted"/>
<dbReference type="EMBL" id="JAAABM010000017">
    <property type="protein sequence ID" value="KAF7672271.1"/>
    <property type="molecule type" value="Genomic_DNA"/>
</dbReference>
<comment type="caution">
    <text evidence="2">The sequence shown here is derived from an EMBL/GenBank/DDBJ whole genome shotgun (WGS) entry which is preliminary data.</text>
</comment>
<gene>
    <name evidence="2" type="ORF">GT037_009781</name>
</gene>
<evidence type="ECO:0000313" key="3">
    <source>
        <dbReference type="Proteomes" id="UP000596902"/>
    </source>
</evidence>
<sequence length="423" mass="47030">MRAVLVRLAGLTLYVLELQSGTLKLLHERPNRKAMSYELNAEDFADCADEVDDSTVTCMDPALETSAVGLSLCLVQNDGILKVTLEGGHGGSVDWVFQGLKDLNKGSTMACAFTQTDLEVPLCNECVGFVPPKLSVSTVQTSSINPSADHIVQPPLSGLSTISTIETYPTEPVSRYKHSVAELRIESPTSEKETELKRKATSDVERVLLHKRAKSLHNSQPWPNHLYMTCVRTQPISKSDIGTLHIDLVKGTAWFESWHGKENTRVFEKKQIDMHCPSTSIHYLPYGTTKGTDGSTHYLNIGRLNTRDEWTAVFKADCSAPGWQIWGSDTDTSPGPNPTLADKEWIEVRRYRMISKIPCPQPTWISTHISPSNIVDALVHCVDRASQRQAIHDPEGDHELQEHLNQFRALNATESLTANDMDE</sequence>
<keyword evidence="1" id="KW-0732">Signal</keyword>